<comment type="caution">
    <text evidence="1">The sequence shown here is derived from an EMBL/GenBank/DDBJ whole genome shotgun (WGS) entry which is preliminary data.</text>
</comment>
<name>A0A846XTP4_9NOCA</name>
<gene>
    <name evidence="1" type="ORF">HGA08_09615</name>
</gene>
<keyword evidence="2" id="KW-1185">Reference proteome</keyword>
<sequence>MLWEAAFGGRPGIALADLPRGVDPAGCWLRAVVLGGQGWYAAARAELIDVVRTTGDPALRSLALSTEASLLRQLGWHARASALDGQALVQVAGSAREVSGDPLRAAAICDALTGLAADALGVGRPQVSARLLRRCRAEMDRAPVGMRALVRWHWVSAETALAAPGSGLIGEPAAVHAEAALAAAQEWGSIRHQVKSRLLTAAAAAGAGDIDRSRARADQVNAQCAEHELLPLRWAAAMLRSGVCESPAARSAAAEADEYSRVLAGRGGRLRTAADAG</sequence>
<dbReference type="AlphaFoldDB" id="A0A846XTP4"/>
<reference evidence="1 2" key="1">
    <citation type="submission" date="2020-04" db="EMBL/GenBank/DDBJ databases">
        <title>MicrobeNet Type strains.</title>
        <authorList>
            <person name="Nicholson A.C."/>
        </authorList>
    </citation>
    <scope>NUCLEOTIDE SEQUENCE [LARGE SCALE GENOMIC DNA]</scope>
    <source>
        <strain evidence="1 2">JCM 12354</strain>
    </source>
</reference>
<proteinExistence type="predicted"/>
<accession>A0A846XTP4</accession>
<organism evidence="1 2">
    <name type="scientific">Nocardia vermiculata</name>
    <dbReference type="NCBI Taxonomy" id="257274"/>
    <lineage>
        <taxon>Bacteria</taxon>
        <taxon>Bacillati</taxon>
        <taxon>Actinomycetota</taxon>
        <taxon>Actinomycetes</taxon>
        <taxon>Mycobacteriales</taxon>
        <taxon>Nocardiaceae</taxon>
        <taxon>Nocardia</taxon>
    </lineage>
</organism>
<dbReference type="Proteomes" id="UP000565711">
    <property type="component" value="Unassembled WGS sequence"/>
</dbReference>
<evidence type="ECO:0000313" key="1">
    <source>
        <dbReference type="EMBL" id="NKY50466.1"/>
    </source>
</evidence>
<evidence type="ECO:0000313" key="2">
    <source>
        <dbReference type="Proteomes" id="UP000565711"/>
    </source>
</evidence>
<protein>
    <submittedName>
        <fullName evidence="1">Uncharacterized protein</fullName>
    </submittedName>
</protein>
<dbReference type="EMBL" id="JAAXOP010000004">
    <property type="protein sequence ID" value="NKY50466.1"/>
    <property type="molecule type" value="Genomic_DNA"/>
</dbReference>